<evidence type="ECO:0000256" key="1">
    <source>
        <dbReference type="ARBA" id="ARBA00022741"/>
    </source>
</evidence>
<dbReference type="Pfam" id="PF00004">
    <property type="entry name" value="AAA"/>
    <property type="match status" value="1"/>
</dbReference>
<dbReference type="Proteomes" id="UP000030993">
    <property type="component" value="Unassembled WGS sequence"/>
</dbReference>
<dbReference type="PANTHER" id="PTHR42960">
    <property type="entry name" value="YCF46 PROTEIN"/>
    <property type="match status" value="1"/>
</dbReference>
<organism evidence="6 7">
    <name type="scientific">Anaerovibrio lipolyticus</name>
    <dbReference type="NCBI Taxonomy" id="82374"/>
    <lineage>
        <taxon>Bacteria</taxon>
        <taxon>Bacillati</taxon>
        <taxon>Bacillota</taxon>
        <taxon>Negativicutes</taxon>
        <taxon>Selenomonadales</taxon>
        <taxon>Selenomonadaceae</taxon>
        <taxon>Anaerovibrio</taxon>
    </lineage>
</organism>
<dbReference type="GO" id="GO:0005524">
    <property type="term" value="F:ATP binding"/>
    <property type="evidence" value="ECO:0007669"/>
    <property type="project" value="UniProtKB-KW"/>
</dbReference>
<sequence>MDNLVNKMSLYMDAGFPIIYIETFEEDKVKQIVQEASGNREILEWNVRGLFYNKTDEKREGLSLIEALNNFADKDAMDNEKFAQRFNLERRILLVKDAYELLDDPKVVAQLKFLSEEIVSGNLKDANIVIVSSQLKVPKNLEHYITTLPLDIMEVADIEDVIRNFCEEENISEPMEDFLKELAFAFKGLSEFEIKNILALAVTNDGVIDRADLVLVHEHKRQLVQKSGIMEMVQVKEKISDIGGLENLKKWLESKARVFKHIDRAKEFGVDVPKGVLIAGLPGCGKSLNAKAASSLFGVPLLRMDMGRLMGKYVGESESNMRRAIQLVEAISPCVLWIDELEKAFAGISSGGGGSEVTTRLFGIFLTWMQEKEGMAFVVATANNISHLPPELLRKGRFDEIFYVGLPTPMERAKIFQIHIKKRKQPVDSIDIQMLVKETEGYSGADIEGVVKEAVEQAFVEQLSNIKPSPITTKHILMAIKNTASLSKIMKEEIETMSKEYSDRHFKNASY</sequence>
<dbReference type="Gene3D" id="1.10.8.60">
    <property type="match status" value="1"/>
</dbReference>
<evidence type="ECO:0000313" key="6">
    <source>
        <dbReference type="EMBL" id="KHM51893.1"/>
    </source>
</evidence>
<comment type="caution">
    <text evidence="6">The sequence shown here is derived from an EMBL/GenBank/DDBJ whole genome shotgun (WGS) entry which is preliminary data.</text>
</comment>
<keyword evidence="7" id="KW-1185">Reference proteome</keyword>
<evidence type="ECO:0000256" key="3">
    <source>
        <dbReference type="ARBA" id="ARBA00038088"/>
    </source>
</evidence>
<keyword evidence="1" id="KW-0547">Nucleotide-binding</keyword>
<dbReference type="Pfam" id="PF17862">
    <property type="entry name" value="AAA_lid_3"/>
    <property type="match status" value="1"/>
</dbReference>
<dbReference type="PANTHER" id="PTHR42960:SF1">
    <property type="entry name" value="YCF46 PROTEIN"/>
    <property type="match status" value="1"/>
</dbReference>
<reference evidence="6 7" key="1">
    <citation type="journal article" date="2013" name="PLoS ONE">
        <title>Identification and characterization of three novel lipases belonging to families II and V from Anaerovibrio lipolyticus 5ST.</title>
        <authorList>
            <person name="Prive F."/>
            <person name="Kaderbhai N.N."/>
            <person name="Girdwood S."/>
            <person name="Worgan H.J."/>
            <person name="Pinloche E."/>
            <person name="Scollan N.D."/>
            <person name="Huws S.A."/>
            <person name="Newbold C.J."/>
        </authorList>
    </citation>
    <scope>NUCLEOTIDE SEQUENCE [LARGE SCALE GENOMIC DNA]</scope>
    <source>
        <strain evidence="6 7">5S</strain>
    </source>
</reference>
<keyword evidence="2" id="KW-0067">ATP-binding</keyword>
<dbReference type="RefSeq" id="WP_039208932.1">
    <property type="nucleotide sequence ID" value="NZ_JSCE01000164.1"/>
</dbReference>
<name>A0A0B2JYS2_9FIRM</name>
<protein>
    <recommendedName>
        <fullName evidence="4">Uncharacterized AAA domain-containing protein ycf46</fullName>
    </recommendedName>
</protein>
<dbReference type="InterPro" id="IPR052381">
    <property type="entry name" value="AAA_domain_protein"/>
</dbReference>
<dbReference type="GO" id="GO:0016887">
    <property type="term" value="F:ATP hydrolysis activity"/>
    <property type="evidence" value="ECO:0007669"/>
    <property type="project" value="InterPro"/>
</dbReference>
<comment type="similarity">
    <text evidence="3">Belongs to the AAA ATPase family. Highly divergent.</text>
</comment>
<dbReference type="SMART" id="SM00382">
    <property type="entry name" value="AAA"/>
    <property type="match status" value="1"/>
</dbReference>
<evidence type="ECO:0000256" key="4">
    <source>
        <dbReference type="ARBA" id="ARBA00040480"/>
    </source>
</evidence>
<dbReference type="STRING" id="82374.NZ47_08005"/>
<evidence type="ECO:0000313" key="7">
    <source>
        <dbReference type="Proteomes" id="UP000030993"/>
    </source>
</evidence>
<dbReference type="SUPFAM" id="SSF52540">
    <property type="entry name" value="P-loop containing nucleoside triphosphate hydrolases"/>
    <property type="match status" value="1"/>
</dbReference>
<dbReference type="InterPro" id="IPR041569">
    <property type="entry name" value="AAA_lid_3"/>
</dbReference>
<dbReference type="Gene3D" id="3.40.50.300">
    <property type="entry name" value="P-loop containing nucleotide triphosphate hydrolases"/>
    <property type="match status" value="1"/>
</dbReference>
<proteinExistence type="inferred from homology"/>
<evidence type="ECO:0000259" key="5">
    <source>
        <dbReference type="SMART" id="SM00382"/>
    </source>
</evidence>
<dbReference type="EMBL" id="JSCE01000164">
    <property type="protein sequence ID" value="KHM51893.1"/>
    <property type="molecule type" value="Genomic_DNA"/>
</dbReference>
<evidence type="ECO:0000256" key="2">
    <source>
        <dbReference type="ARBA" id="ARBA00022840"/>
    </source>
</evidence>
<feature type="domain" description="AAA+ ATPase" evidence="5">
    <location>
        <begin position="272"/>
        <end position="408"/>
    </location>
</feature>
<gene>
    <name evidence="6" type="ORF">NZ47_08005</name>
</gene>
<dbReference type="InterPro" id="IPR027417">
    <property type="entry name" value="P-loop_NTPase"/>
</dbReference>
<accession>A0A0B2JYS2</accession>
<dbReference type="InterPro" id="IPR003593">
    <property type="entry name" value="AAA+_ATPase"/>
</dbReference>
<dbReference type="InterPro" id="IPR003959">
    <property type="entry name" value="ATPase_AAA_core"/>
</dbReference>
<dbReference type="AlphaFoldDB" id="A0A0B2JYS2"/>